<accession>A0A026WK28</accession>
<proteinExistence type="predicted"/>
<protein>
    <submittedName>
        <fullName evidence="1">Uncharacterized protein</fullName>
    </submittedName>
</protein>
<gene>
    <name evidence="1" type="ORF">X777_04758</name>
</gene>
<reference evidence="1 2" key="1">
    <citation type="journal article" date="2014" name="Curr. Biol.">
        <title>The genome of the clonal raider ant Cerapachys biroi.</title>
        <authorList>
            <person name="Oxley P.R."/>
            <person name="Ji L."/>
            <person name="Fetter-Pruneda I."/>
            <person name="McKenzie S.K."/>
            <person name="Li C."/>
            <person name="Hu H."/>
            <person name="Zhang G."/>
            <person name="Kronauer D.J."/>
        </authorList>
    </citation>
    <scope>NUCLEOTIDE SEQUENCE [LARGE SCALE GENOMIC DNA]</scope>
</reference>
<evidence type="ECO:0000313" key="2">
    <source>
        <dbReference type="Proteomes" id="UP000053097"/>
    </source>
</evidence>
<sequence>MYFAHGLSVAYNYAVCRNMFARGTELASQLGGMIRLRALIDNTDTLHYPIFASDIPVRHLACLSFVWKAQTGLPHPSELQQQEDEDAMEQLLVRYMVALYAGYAYSYQLIHPTLVHLFDVSSNIRCFFAAHHSLFTADRLVKLIKRWRPRSFPVTIARAVQADYIANAMLDPQTPFATIVLASMELRGSSWHAGDSNVCSSSTWRTTFRCFLRVSATIVLASMELRGSPWHAGDSNVCSSSTWRTTFRCFLRVLSRTEPSRTHGA</sequence>
<organism evidence="1 2">
    <name type="scientific">Ooceraea biroi</name>
    <name type="common">Clonal raider ant</name>
    <name type="synonym">Cerapachys biroi</name>
    <dbReference type="NCBI Taxonomy" id="2015173"/>
    <lineage>
        <taxon>Eukaryota</taxon>
        <taxon>Metazoa</taxon>
        <taxon>Ecdysozoa</taxon>
        <taxon>Arthropoda</taxon>
        <taxon>Hexapoda</taxon>
        <taxon>Insecta</taxon>
        <taxon>Pterygota</taxon>
        <taxon>Neoptera</taxon>
        <taxon>Endopterygota</taxon>
        <taxon>Hymenoptera</taxon>
        <taxon>Apocrita</taxon>
        <taxon>Aculeata</taxon>
        <taxon>Formicoidea</taxon>
        <taxon>Formicidae</taxon>
        <taxon>Dorylinae</taxon>
        <taxon>Ooceraea</taxon>
    </lineage>
</organism>
<dbReference type="Proteomes" id="UP000053097">
    <property type="component" value="Unassembled WGS sequence"/>
</dbReference>
<keyword evidence="2" id="KW-1185">Reference proteome</keyword>
<dbReference type="AlphaFoldDB" id="A0A026WK28"/>
<dbReference type="EMBL" id="KK107204">
    <property type="protein sequence ID" value="EZA55459.1"/>
    <property type="molecule type" value="Genomic_DNA"/>
</dbReference>
<name>A0A026WK28_OOCBI</name>
<evidence type="ECO:0000313" key="1">
    <source>
        <dbReference type="EMBL" id="EZA55459.1"/>
    </source>
</evidence>